<proteinExistence type="predicted"/>
<keyword evidence="2" id="KW-1185">Reference proteome</keyword>
<gene>
    <name evidence="1" type="ORF">OSTQU699_LOCUS1774</name>
</gene>
<dbReference type="EMBL" id="CAJHUC010000474">
    <property type="protein sequence ID" value="CAD7696413.1"/>
    <property type="molecule type" value="Genomic_DNA"/>
</dbReference>
<dbReference type="AlphaFoldDB" id="A0A8S1INT0"/>
<dbReference type="Proteomes" id="UP000708148">
    <property type="component" value="Unassembled WGS sequence"/>
</dbReference>
<protein>
    <submittedName>
        <fullName evidence="1">Uncharacterized protein</fullName>
    </submittedName>
</protein>
<comment type="caution">
    <text evidence="1">The sequence shown here is derived from an EMBL/GenBank/DDBJ whole genome shotgun (WGS) entry which is preliminary data.</text>
</comment>
<name>A0A8S1INT0_9CHLO</name>
<organism evidence="1 2">
    <name type="scientific">Ostreobium quekettii</name>
    <dbReference type="NCBI Taxonomy" id="121088"/>
    <lineage>
        <taxon>Eukaryota</taxon>
        <taxon>Viridiplantae</taxon>
        <taxon>Chlorophyta</taxon>
        <taxon>core chlorophytes</taxon>
        <taxon>Ulvophyceae</taxon>
        <taxon>TCBD clade</taxon>
        <taxon>Bryopsidales</taxon>
        <taxon>Ostreobineae</taxon>
        <taxon>Ostreobiaceae</taxon>
        <taxon>Ostreobium</taxon>
    </lineage>
</organism>
<sequence length="141" mass="15315">MSTCVPMNDIDLEGQGLNVPSCDLTPRQLDLIFRSVFISKGKVCSWCISKNRGPPKAATTQLRKMPVLESGCGVIQYMSLLESILCHPQAATVAACTAVTPCPGGWQCVDFKVHFERSGTHLLCLAREVVATKIMVCHGYS</sequence>
<reference evidence="1" key="1">
    <citation type="submission" date="2020-12" db="EMBL/GenBank/DDBJ databases">
        <authorList>
            <person name="Iha C."/>
        </authorList>
    </citation>
    <scope>NUCLEOTIDE SEQUENCE</scope>
</reference>
<evidence type="ECO:0000313" key="1">
    <source>
        <dbReference type="EMBL" id="CAD7696413.1"/>
    </source>
</evidence>
<evidence type="ECO:0000313" key="2">
    <source>
        <dbReference type="Proteomes" id="UP000708148"/>
    </source>
</evidence>
<accession>A0A8S1INT0</accession>